<protein>
    <recommendedName>
        <fullName evidence="16">Structure-specific endonuclease subunit SLX4</fullName>
        <ecNumber evidence="5">6.1.1.22</ecNumber>
    </recommendedName>
    <alternativeName>
        <fullName evidence="17">Asparaginyl-tRNA synthetase</fullName>
    </alternativeName>
</protein>
<evidence type="ECO:0000256" key="6">
    <source>
        <dbReference type="ARBA" id="ARBA00022490"/>
    </source>
</evidence>
<evidence type="ECO:0000256" key="2">
    <source>
        <dbReference type="ARBA" id="ARBA00004496"/>
    </source>
</evidence>
<evidence type="ECO:0000256" key="9">
    <source>
        <dbReference type="ARBA" id="ARBA00022763"/>
    </source>
</evidence>
<dbReference type="PROSITE" id="PS50862">
    <property type="entry name" value="AA_TRNA_LIGASE_II"/>
    <property type="match status" value="1"/>
</dbReference>
<dbReference type="GO" id="GO:0004816">
    <property type="term" value="F:asparagine-tRNA ligase activity"/>
    <property type="evidence" value="ECO:0007669"/>
    <property type="project" value="UniProtKB-EC"/>
</dbReference>
<comment type="similarity">
    <text evidence="4">Belongs to the class-II aminoacyl-tRNA synthetase family.</text>
</comment>
<dbReference type="GO" id="GO:0006281">
    <property type="term" value="P:DNA repair"/>
    <property type="evidence" value="ECO:0007669"/>
    <property type="project" value="UniProtKB-KW"/>
</dbReference>
<dbReference type="PANTHER" id="PTHR22594">
    <property type="entry name" value="ASPARTYL/LYSYL-TRNA SYNTHETASE"/>
    <property type="match status" value="1"/>
</dbReference>
<dbReference type="InterPro" id="IPR002312">
    <property type="entry name" value="Asp/Asn-tRNA-synth_IIb"/>
</dbReference>
<dbReference type="GO" id="GO:0006421">
    <property type="term" value="P:asparaginyl-tRNA aminoacylation"/>
    <property type="evidence" value="ECO:0007669"/>
    <property type="project" value="TreeGrafter"/>
</dbReference>
<keyword evidence="7" id="KW-0436">Ligase</keyword>
<dbReference type="SUPFAM" id="SSF55681">
    <property type="entry name" value="Class II aaRS and biotin synthetases"/>
    <property type="match status" value="1"/>
</dbReference>
<evidence type="ECO:0000256" key="13">
    <source>
        <dbReference type="ARBA" id="ARBA00023172"/>
    </source>
</evidence>
<name>A0A3L8E1R1_OOCBI</name>
<evidence type="ECO:0000256" key="3">
    <source>
        <dbReference type="ARBA" id="ARBA00006661"/>
    </source>
</evidence>
<feature type="compositionally biased region" description="Basic and acidic residues" evidence="19">
    <location>
        <begin position="32"/>
        <end position="41"/>
    </location>
</feature>
<evidence type="ECO:0000256" key="15">
    <source>
        <dbReference type="ARBA" id="ARBA00023242"/>
    </source>
</evidence>
<feature type="compositionally biased region" description="Basic residues" evidence="19">
    <location>
        <begin position="16"/>
        <end position="28"/>
    </location>
</feature>
<keyword evidence="15" id="KW-0539">Nucleus</keyword>
<dbReference type="InterPro" id="IPR006195">
    <property type="entry name" value="aa-tRNA-synth_II"/>
</dbReference>
<evidence type="ECO:0000256" key="8">
    <source>
        <dbReference type="ARBA" id="ARBA00022741"/>
    </source>
</evidence>
<dbReference type="Pfam" id="PF09494">
    <property type="entry name" value="Slx4"/>
    <property type="match status" value="1"/>
</dbReference>
<feature type="region of interest" description="Disordered" evidence="19">
    <location>
        <begin position="1054"/>
        <end position="1085"/>
    </location>
</feature>
<evidence type="ECO:0000313" key="21">
    <source>
        <dbReference type="EMBL" id="RLU26566.1"/>
    </source>
</evidence>
<organism evidence="21 22">
    <name type="scientific">Ooceraea biroi</name>
    <name type="common">Clonal raider ant</name>
    <name type="synonym">Cerapachys biroi</name>
    <dbReference type="NCBI Taxonomy" id="2015173"/>
    <lineage>
        <taxon>Eukaryota</taxon>
        <taxon>Metazoa</taxon>
        <taxon>Ecdysozoa</taxon>
        <taxon>Arthropoda</taxon>
        <taxon>Hexapoda</taxon>
        <taxon>Insecta</taxon>
        <taxon>Pterygota</taxon>
        <taxon>Neoptera</taxon>
        <taxon>Endopterygota</taxon>
        <taxon>Hymenoptera</taxon>
        <taxon>Apocrita</taxon>
        <taxon>Aculeata</taxon>
        <taxon>Formicoidea</taxon>
        <taxon>Formicidae</taxon>
        <taxon>Dorylinae</taxon>
        <taxon>Ooceraea</taxon>
    </lineage>
</organism>
<comment type="caution">
    <text evidence="21">The sequence shown here is derived from an EMBL/GenBank/DDBJ whole genome shotgun (WGS) entry which is preliminary data.</text>
</comment>
<feature type="compositionally biased region" description="Low complexity" evidence="19">
    <location>
        <begin position="601"/>
        <end position="615"/>
    </location>
</feature>
<evidence type="ECO:0000256" key="10">
    <source>
        <dbReference type="ARBA" id="ARBA00022840"/>
    </source>
</evidence>
<comment type="similarity">
    <text evidence="3">Belongs to the SLX4 family.</text>
</comment>
<dbReference type="PANTHER" id="PTHR22594:SF16">
    <property type="entry name" value="ASPARAGINE--TRNA LIGASE, CYTOPLASMIC"/>
    <property type="match status" value="1"/>
</dbReference>
<keyword evidence="12" id="KW-0030">Aminoacyl-tRNA synthetase</keyword>
<feature type="compositionally biased region" description="Basic and acidic residues" evidence="19">
    <location>
        <begin position="1070"/>
        <end position="1081"/>
    </location>
</feature>
<accession>A0A3L8E1R1</accession>
<dbReference type="EMBL" id="QOIP01000001">
    <property type="protein sequence ID" value="RLU26566.1"/>
    <property type="molecule type" value="Genomic_DNA"/>
</dbReference>
<dbReference type="GO" id="GO:0006260">
    <property type="term" value="P:DNA replication"/>
    <property type="evidence" value="ECO:0007669"/>
    <property type="project" value="InterPro"/>
</dbReference>
<feature type="region of interest" description="Disordered" evidence="19">
    <location>
        <begin position="816"/>
        <end position="842"/>
    </location>
</feature>
<dbReference type="Pfam" id="PF00152">
    <property type="entry name" value="tRNA-synt_2"/>
    <property type="match status" value="1"/>
</dbReference>
<sequence>MYSVQPTIISSNKYTNKSKKKPIPHSKSKPINNDKKIEGKPSHSRKILHDVQQPPIESSFFKSEKKADPADVKTACVCPLCFKNFKDESSQAVHMKSCAIKNNVSTKKLMVAVELQERQAAERKSLGLLSAPALQEKKKPAPRKLASHDDPDLQLALALSKSLHEKEEMEEWGEQMMVISSNPLLPDNNAEQCRKTTLQSFGFISDRNISPADNLSNKTKRKRPIERTILQRRTAVERERILAERIAEILMGYRDFTQGLQEEEERSDNVEKKIIIKNRLLQELRQTENTLWDRTRLTASENVFYVDQLLPQTTPSKKEQKLSVKFATAKEKISWIDTDYDVALAFLEFVYCGVINRNSKVLDIDASLSSIRGLARKYKVNDLFAYLRQRELTSDVTKVEDDSKNCENVESIHENVETTSGVLKLNESTSNTSSNHTRDGLDNNLRPREALLQEDNIDSFEDNHTSIEESYVLESENIILMKSPDKIKSRNNTPTKFDFSASPDMFDDAPDVTKYNDTSTMCSEEQEDSNINILLSLIKQDADADISSQRSPVRRPRSAEHSESIEDTATCSKNVEQDVIEIDSDSESNSVKPPTINNSLQKNSSSDAAQSSKSSIPNQKSDLTLFIEKIQRQNAKSDSDLDTDSDIECDVQISPMRHKNPFHIDKRIPEDAQSSNAEQPISTNNKPGRLSIMERCIQSYANKNPEFYSHCSSERENGKQTETLHPISVSPKTLAEPYDDTLYCTKNFTSPAEKDSNLTKQVVTAPPSATTTSQSSNESISDVEVNETEISMYSKYMKDHKDNSIAKYRAVIEKNASDSDLSNESTSSTLVNESNEIDERENDEVLTQDVDIIVSSDTEIESISSSVSCPVQDDDADHENPMFRLVQQSKKSRENNGQNIEDKENGQSVSIPKAVTTTLEEQRDSSGIIGSNHDSVNSSTAIRTFKKKSLSEGQISSNILRNQETTFKDISSQLQCSYSQKIGDAKIEPKIFDKDVTPSPHYNSMSSPELHKEMKKYGLKIQKRSRAVKLLSHIYNELHPLIPTTEVIPEEKVTEISSDEDDGPPKKKRNVEDNYVEKPDNVEENDDELLCSQDRVSKEMEFYETESYPPLENSSDITKAFTKLINLDKALYNKILQYEPINIEELRSTLRTHGFKCKLPNLMSFLDEQAPGGHELSVDYWKLIGPSPPGGADSILNEEALPDVQLDNRHIMIRGENTSRILIMRSILTQAFRDHYKDRGYCEVTPPTLVQTQVEGGSTLFKLDYFGETAFLTQSSQLYLETCIPAMGDVYCIAQSYRAEQSRTRRHLAEFTHIEAECPFITFDDLLDRLEDLICDVVERVLQSPLGHLVKELNPNFQVPKKPFKRMNYSDAIEYLRENNITKEDGSFYEFGEDIPEMPERKMTDAINEPIMLCRFPAEIKSFYMQRCPEDRRLTESVDVLLPNVGEIVGGSMRIWDYNEMMEGYSRENIDPTPYYWYTDQRRYGSCPHGGYGLGLERFLCWLLNRYHIREVCLYPRFLERCRP</sequence>
<dbReference type="GO" id="GO:0005524">
    <property type="term" value="F:ATP binding"/>
    <property type="evidence" value="ECO:0007669"/>
    <property type="project" value="UniProtKB-KW"/>
</dbReference>
<feature type="region of interest" description="Disordered" evidence="19">
    <location>
        <begin position="544"/>
        <end position="620"/>
    </location>
</feature>
<feature type="region of interest" description="Disordered" evidence="19">
    <location>
        <begin position="888"/>
        <end position="911"/>
    </location>
</feature>
<evidence type="ECO:0000256" key="12">
    <source>
        <dbReference type="ARBA" id="ARBA00023146"/>
    </source>
</evidence>
<dbReference type="InterPro" id="IPR004364">
    <property type="entry name" value="Aa-tRNA-synt_II"/>
</dbReference>
<keyword evidence="8" id="KW-0547">Nucleotide-binding</keyword>
<keyword evidence="10" id="KW-0067">ATP-binding</keyword>
<evidence type="ECO:0000313" key="22">
    <source>
        <dbReference type="Proteomes" id="UP000279307"/>
    </source>
</evidence>
<evidence type="ECO:0000256" key="18">
    <source>
        <dbReference type="ARBA" id="ARBA00047844"/>
    </source>
</evidence>
<dbReference type="GO" id="GO:0005737">
    <property type="term" value="C:cytoplasm"/>
    <property type="evidence" value="ECO:0007669"/>
    <property type="project" value="UniProtKB-SubCell"/>
</dbReference>
<reference evidence="21 22" key="1">
    <citation type="journal article" date="2018" name="Genome Res.">
        <title>The genomic architecture and molecular evolution of ant odorant receptors.</title>
        <authorList>
            <person name="McKenzie S.K."/>
            <person name="Kronauer D.J.C."/>
        </authorList>
    </citation>
    <scope>NUCLEOTIDE SEQUENCE [LARGE SCALE GENOMIC DNA]</scope>
    <source>
        <strain evidence="21">Clonal line C1</strain>
    </source>
</reference>
<evidence type="ECO:0000259" key="20">
    <source>
        <dbReference type="PROSITE" id="PS50862"/>
    </source>
</evidence>
<dbReference type="InterPro" id="IPR045864">
    <property type="entry name" value="aa-tRNA-synth_II/BPL/LPL"/>
</dbReference>
<comment type="catalytic activity">
    <reaction evidence="18">
        <text>tRNA(Asn) + L-asparagine + ATP = L-asparaginyl-tRNA(Asn) + AMP + diphosphate + H(+)</text>
        <dbReference type="Rhea" id="RHEA:11180"/>
        <dbReference type="Rhea" id="RHEA-COMP:9659"/>
        <dbReference type="Rhea" id="RHEA-COMP:9674"/>
        <dbReference type="ChEBI" id="CHEBI:15378"/>
        <dbReference type="ChEBI" id="CHEBI:30616"/>
        <dbReference type="ChEBI" id="CHEBI:33019"/>
        <dbReference type="ChEBI" id="CHEBI:58048"/>
        <dbReference type="ChEBI" id="CHEBI:78442"/>
        <dbReference type="ChEBI" id="CHEBI:78515"/>
        <dbReference type="ChEBI" id="CHEBI:456215"/>
        <dbReference type="EC" id="6.1.1.22"/>
    </reaction>
</comment>
<feature type="compositionally biased region" description="Low complexity" evidence="19">
    <location>
        <begin position="818"/>
        <end position="830"/>
    </location>
</feature>
<proteinExistence type="inferred from homology"/>
<dbReference type="GO" id="GO:0006310">
    <property type="term" value="P:DNA recombination"/>
    <property type="evidence" value="ECO:0007669"/>
    <property type="project" value="UniProtKB-KW"/>
</dbReference>
<keyword evidence="11" id="KW-0648">Protein biosynthesis</keyword>
<dbReference type="InterPro" id="IPR018574">
    <property type="entry name" value="Structure-sp_endonuc_su_Slx4"/>
</dbReference>
<evidence type="ECO:0000256" key="1">
    <source>
        <dbReference type="ARBA" id="ARBA00004123"/>
    </source>
</evidence>
<evidence type="ECO:0000256" key="16">
    <source>
        <dbReference type="ARBA" id="ARBA00029496"/>
    </source>
</evidence>
<evidence type="ECO:0000256" key="7">
    <source>
        <dbReference type="ARBA" id="ARBA00022598"/>
    </source>
</evidence>
<feature type="region of interest" description="Disordered" evidence="19">
    <location>
        <begin position="750"/>
        <end position="782"/>
    </location>
</feature>
<keyword evidence="13" id="KW-0233">DNA recombination</keyword>
<dbReference type="CDD" id="cd00776">
    <property type="entry name" value="AsxRS_core"/>
    <property type="match status" value="1"/>
</dbReference>
<evidence type="ECO:0000256" key="4">
    <source>
        <dbReference type="ARBA" id="ARBA00008226"/>
    </source>
</evidence>
<dbReference type="CDD" id="cd22999">
    <property type="entry name" value="SAP_SLX4"/>
    <property type="match status" value="1"/>
</dbReference>
<feature type="domain" description="Aminoacyl-transfer RNA synthetases class-II family profile" evidence="20">
    <location>
        <begin position="1224"/>
        <end position="1516"/>
    </location>
</feature>
<evidence type="ECO:0000256" key="19">
    <source>
        <dbReference type="SAM" id="MobiDB-lite"/>
    </source>
</evidence>
<feature type="compositionally biased region" description="Polar residues" evidence="19">
    <location>
        <begin position="587"/>
        <end position="600"/>
    </location>
</feature>
<dbReference type="GO" id="GO:0033557">
    <property type="term" value="C:Slx1-Slx4 complex"/>
    <property type="evidence" value="ECO:0007669"/>
    <property type="project" value="InterPro"/>
</dbReference>
<evidence type="ECO:0000256" key="14">
    <source>
        <dbReference type="ARBA" id="ARBA00023204"/>
    </source>
</evidence>
<feature type="compositionally biased region" description="Low complexity" evidence="19">
    <location>
        <begin position="761"/>
        <end position="776"/>
    </location>
</feature>
<dbReference type="FunFam" id="3.30.930.10:FF:000040">
    <property type="entry name" value="Asparagine--tRNA ligase, cytoplasmic"/>
    <property type="match status" value="1"/>
</dbReference>
<dbReference type="Proteomes" id="UP000279307">
    <property type="component" value="Chromosome 1"/>
</dbReference>
<dbReference type="Gene3D" id="3.30.930.10">
    <property type="entry name" value="Bira Bifunctional Protein, Domain 2"/>
    <property type="match status" value="1"/>
</dbReference>
<keyword evidence="14" id="KW-0234">DNA repair</keyword>
<dbReference type="EC" id="6.1.1.22" evidence="5"/>
<gene>
    <name evidence="21" type="ORF">DMN91_000362</name>
</gene>
<keyword evidence="6" id="KW-0963">Cytoplasm</keyword>
<dbReference type="PRINTS" id="PR01042">
    <property type="entry name" value="TRNASYNTHASP"/>
</dbReference>
<keyword evidence="9" id="KW-0227">DNA damage</keyword>
<dbReference type="OrthoDB" id="1931232at2759"/>
<comment type="subcellular location">
    <subcellularLocation>
        <location evidence="2">Cytoplasm</location>
    </subcellularLocation>
    <subcellularLocation>
        <location evidence="1">Nucleus</location>
    </subcellularLocation>
</comment>
<evidence type="ECO:0000256" key="17">
    <source>
        <dbReference type="ARBA" id="ARBA00029886"/>
    </source>
</evidence>
<feature type="region of interest" description="Disordered" evidence="19">
    <location>
        <begin position="1"/>
        <end position="46"/>
    </location>
</feature>
<evidence type="ECO:0000256" key="11">
    <source>
        <dbReference type="ARBA" id="ARBA00022917"/>
    </source>
</evidence>
<evidence type="ECO:0000256" key="5">
    <source>
        <dbReference type="ARBA" id="ARBA00012816"/>
    </source>
</evidence>